<evidence type="ECO:0000313" key="4">
    <source>
        <dbReference type="EMBL" id="KAF4028187.1"/>
    </source>
</evidence>
<dbReference type="PROSITE" id="PS50053">
    <property type="entry name" value="UBIQUITIN_2"/>
    <property type="match status" value="1"/>
</dbReference>
<dbReference type="SUPFAM" id="SSF57850">
    <property type="entry name" value="RING/U-box"/>
    <property type="match status" value="1"/>
</dbReference>
<name>A0A833S2Y0_PHYIN</name>
<keyword evidence="1" id="KW-0863">Zinc-finger</keyword>
<dbReference type="SMART" id="SM00184">
    <property type="entry name" value="RING"/>
    <property type="match status" value="1"/>
</dbReference>
<keyword evidence="5" id="KW-1185">Reference proteome</keyword>
<feature type="domain" description="Ubiquitin-like" evidence="2">
    <location>
        <begin position="105"/>
        <end position="180"/>
    </location>
</feature>
<dbReference type="InterPro" id="IPR029071">
    <property type="entry name" value="Ubiquitin-like_domsf"/>
</dbReference>
<dbReference type="Gene3D" id="3.10.20.90">
    <property type="entry name" value="Phosphatidylinositol 3-kinase Catalytic Subunit, Chain A, domain 1"/>
    <property type="match status" value="1"/>
</dbReference>
<sequence length="401" mass="45599">MSTLAFPILWKDAHERGIKGIIELSMSDLPLKGARVRDLFPVLNTKINAKFPFERNSREVETFLLYGTRVSRDRSLKALIPELRSCPRFVVSMRLYPNRAPRSSIRIFIKTLTSKNIIINCETTDTVVCLKSRIRDKEGIAPDVQSLVFAGKELENHLSLRTYGIKNLSQVHLVRLMRGGGGPSRMFADVSDDSILVVREFSPDAPEWRIVRRGLNIEGRCKNVECAAYQHMVIHPKQYEAFYLMRDDDIRCPICHSKVKPRTCGFYDCVWKFDGTQEQNGFSIISQWKEAFGRKYYRFNAGKTFGSVEWESLMIVARRRDESTEVMLSPSAQATGISRSDKCSICWSEFGLTASGFVVTIGCGHSFHCSCIDKWSGWCMNNGTLPSCPVCRREVQTPAYA</sequence>
<accession>A0A833S2Y0</accession>
<evidence type="ECO:0000313" key="5">
    <source>
        <dbReference type="Proteomes" id="UP000602510"/>
    </source>
</evidence>
<comment type="caution">
    <text evidence="4">The sequence shown here is derived from an EMBL/GenBank/DDBJ whole genome shotgun (WGS) entry which is preliminary data.</text>
</comment>
<protein>
    <submittedName>
        <fullName evidence="4">Ring finger domain</fullName>
    </submittedName>
</protein>
<evidence type="ECO:0000256" key="1">
    <source>
        <dbReference type="PROSITE-ProRule" id="PRU00175"/>
    </source>
</evidence>
<dbReference type="Pfam" id="PF00240">
    <property type="entry name" value="ubiquitin"/>
    <property type="match status" value="1"/>
</dbReference>
<dbReference type="InterPro" id="IPR001841">
    <property type="entry name" value="Znf_RING"/>
</dbReference>
<dbReference type="EMBL" id="WSZM01001125">
    <property type="protein sequence ID" value="KAF4028187.1"/>
    <property type="molecule type" value="Genomic_DNA"/>
</dbReference>
<dbReference type="Pfam" id="PF13639">
    <property type="entry name" value="zf-RING_2"/>
    <property type="match status" value="1"/>
</dbReference>
<dbReference type="SUPFAM" id="SSF54236">
    <property type="entry name" value="Ubiquitin-like"/>
    <property type="match status" value="1"/>
</dbReference>
<dbReference type="PANTHER" id="PTHR10666">
    <property type="entry name" value="UBIQUITIN"/>
    <property type="match status" value="1"/>
</dbReference>
<dbReference type="PRINTS" id="PR00348">
    <property type="entry name" value="UBIQUITIN"/>
</dbReference>
<organism evidence="4 5">
    <name type="scientific">Phytophthora infestans</name>
    <name type="common">Potato late blight agent</name>
    <name type="synonym">Botrytis infestans</name>
    <dbReference type="NCBI Taxonomy" id="4787"/>
    <lineage>
        <taxon>Eukaryota</taxon>
        <taxon>Sar</taxon>
        <taxon>Stramenopiles</taxon>
        <taxon>Oomycota</taxon>
        <taxon>Peronosporomycetes</taxon>
        <taxon>Peronosporales</taxon>
        <taxon>Peronosporaceae</taxon>
        <taxon>Phytophthora</taxon>
    </lineage>
</organism>
<dbReference type="InterPro" id="IPR019956">
    <property type="entry name" value="Ubiquitin_dom"/>
</dbReference>
<dbReference type="InterPro" id="IPR013083">
    <property type="entry name" value="Znf_RING/FYVE/PHD"/>
</dbReference>
<dbReference type="GO" id="GO:0008270">
    <property type="term" value="F:zinc ion binding"/>
    <property type="evidence" value="ECO:0007669"/>
    <property type="project" value="UniProtKB-KW"/>
</dbReference>
<dbReference type="SMART" id="SM00213">
    <property type="entry name" value="UBQ"/>
    <property type="match status" value="1"/>
</dbReference>
<evidence type="ECO:0000259" key="3">
    <source>
        <dbReference type="PROSITE" id="PS50089"/>
    </source>
</evidence>
<dbReference type="InterPro" id="IPR050158">
    <property type="entry name" value="Ubiquitin_ubiquitin-like"/>
</dbReference>
<dbReference type="InterPro" id="IPR000626">
    <property type="entry name" value="Ubiquitin-like_dom"/>
</dbReference>
<dbReference type="AlphaFoldDB" id="A0A833S2Y0"/>
<gene>
    <name evidence="4" type="ORF">GN244_ATG20144</name>
</gene>
<proteinExistence type="predicted"/>
<keyword evidence="1" id="KW-0862">Zinc</keyword>
<reference evidence="4" key="1">
    <citation type="submission" date="2020-04" db="EMBL/GenBank/DDBJ databases">
        <title>Hybrid Assembly of Korean Phytophthora infestans isolates.</title>
        <authorList>
            <person name="Prokchorchik M."/>
            <person name="Lee Y."/>
            <person name="Seo J."/>
            <person name="Cho J.-H."/>
            <person name="Park Y.-E."/>
            <person name="Jang D.-C."/>
            <person name="Im J.-S."/>
            <person name="Choi J.-G."/>
            <person name="Park H.-J."/>
            <person name="Lee G.-B."/>
            <person name="Lee Y.-G."/>
            <person name="Hong S.-Y."/>
            <person name="Cho K."/>
            <person name="Sohn K.H."/>
        </authorList>
    </citation>
    <scope>NUCLEOTIDE SEQUENCE</scope>
    <source>
        <strain evidence="4">KR_1_A1</strain>
    </source>
</reference>
<evidence type="ECO:0000259" key="2">
    <source>
        <dbReference type="PROSITE" id="PS50053"/>
    </source>
</evidence>
<feature type="domain" description="RING-type" evidence="3">
    <location>
        <begin position="343"/>
        <end position="392"/>
    </location>
</feature>
<dbReference type="Gene3D" id="3.30.40.10">
    <property type="entry name" value="Zinc/RING finger domain, C3HC4 (zinc finger)"/>
    <property type="match status" value="1"/>
</dbReference>
<dbReference type="PROSITE" id="PS50089">
    <property type="entry name" value="ZF_RING_2"/>
    <property type="match status" value="1"/>
</dbReference>
<dbReference type="Proteomes" id="UP000602510">
    <property type="component" value="Unassembled WGS sequence"/>
</dbReference>
<keyword evidence="1" id="KW-0479">Metal-binding</keyword>